<evidence type="ECO:0000256" key="2">
    <source>
        <dbReference type="ARBA" id="ARBA00023002"/>
    </source>
</evidence>
<evidence type="ECO:0000259" key="3">
    <source>
        <dbReference type="Pfam" id="PF00725"/>
    </source>
</evidence>
<evidence type="ECO:0000259" key="4">
    <source>
        <dbReference type="Pfam" id="PF02737"/>
    </source>
</evidence>
<dbReference type="GO" id="GO:0006631">
    <property type="term" value="P:fatty acid metabolic process"/>
    <property type="evidence" value="ECO:0007669"/>
    <property type="project" value="InterPro"/>
</dbReference>
<evidence type="ECO:0000313" key="6">
    <source>
        <dbReference type="Proteomes" id="UP001219518"/>
    </source>
</evidence>
<dbReference type="GO" id="GO:0050104">
    <property type="term" value="F:L-gulonate 3-dehydrogenase activity"/>
    <property type="evidence" value="ECO:0007669"/>
    <property type="project" value="TreeGrafter"/>
</dbReference>
<dbReference type="PANTHER" id="PTHR48075">
    <property type="entry name" value="3-HYDROXYACYL-COA DEHYDROGENASE FAMILY PROTEIN"/>
    <property type="match status" value="1"/>
</dbReference>
<dbReference type="Pfam" id="PF02737">
    <property type="entry name" value="3HCDH_N"/>
    <property type="match status" value="1"/>
</dbReference>
<reference evidence="5" key="2">
    <citation type="journal article" date="2023" name="BMC Genomics">
        <title>Pest status, molecular evolution, and epigenetic factors derived from the genome assembly of Frankliniella fusca, a thysanopteran phytovirus vector.</title>
        <authorList>
            <person name="Catto M.A."/>
            <person name="Labadie P.E."/>
            <person name="Jacobson A.L."/>
            <person name="Kennedy G.G."/>
            <person name="Srinivasan R."/>
            <person name="Hunt B.G."/>
        </authorList>
    </citation>
    <scope>NUCLEOTIDE SEQUENCE</scope>
    <source>
        <strain evidence="5">PL_HMW_Pooled</strain>
    </source>
</reference>
<dbReference type="InterPro" id="IPR013328">
    <property type="entry name" value="6PGD_dom2"/>
</dbReference>
<reference evidence="5" key="1">
    <citation type="submission" date="2021-07" db="EMBL/GenBank/DDBJ databases">
        <authorList>
            <person name="Catto M.A."/>
            <person name="Jacobson A."/>
            <person name="Kennedy G."/>
            <person name="Labadie P."/>
            <person name="Hunt B.G."/>
            <person name="Srinivasan R."/>
        </authorList>
    </citation>
    <scope>NUCLEOTIDE SEQUENCE</scope>
    <source>
        <strain evidence="5">PL_HMW_Pooled</strain>
        <tissue evidence="5">Head</tissue>
    </source>
</reference>
<comment type="caution">
    <text evidence="5">The sequence shown here is derived from an EMBL/GenBank/DDBJ whole genome shotgun (WGS) entry which is preliminary data.</text>
</comment>
<proteinExistence type="inferred from homology"/>
<organism evidence="5 6">
    <name type="scientific">Frankliniella fusca</name>
    <dbReference type="NCBI Taxonomy" id="407009"/>
    <lineage>
        <taxon>Eukaryota</taxon>
        <taxon>Metazoa</taxon>
        <taxon>Ecdysozoa</taxon>
        <taxon>Arthropoda</taxon>
        <taxon>Hexapoda</taxon>
        <taxon>Insecta</taxon>
        <taxon>Pterygota</taxon>
        <taxon>Neoptera</taxon>
        <taxon>Paraneoptera</taxon>
        <taxon>Thysanoptera</taxon>
        <taxon>Terebrantia</taxon>
        <taxon>Thripoidea</taxon>
        <taxon>Thripidae</taxon>
        <taxon>Frankliniella</taxon>
    </lineage>
</organism>
<dbReference type="AlphaFoldDB" id="A0AAE1LQH2"/>
<dbReference type="Pfam" id="PF00725">
    <property type="entry name" value="3HCDH"/>
    <property type="match status" value="1"/>
</dbReference>
<protein>
    <submittedName>
        <fullName evidence="5">Lambda-crystallin-like protein</fullName>
    </submittedName>
</protein>
<dbReference type="SUPFAM" id="SSF51735">
    <property type="entry name" value="NAD(P)-binding Rossmann-fold domains"/>
    <property type="match status" value="1"/>
</dbReference>
<feature type="domain" description="3-hydroxyacyl-CoA dehydrogenase NAD binding" evidence="4">
    <location>
        <begin position="4"/>
        <end position="184"/>
    </location>
</feature>
<dbReference type="FunFam" id="3.40.50.720:FF:000356">
    <property type="entry name" value="Lambda-crystallin homolog"/>
    <property type="match status" value="1"/>
</dbReference>
<sequence length="323" mass="35863">MAENIGILGSGLIGRSWAMLFAGAGYKVRLFDIEPKQVQSALKDIEVQLNELERSKLIRGSRSAKEQISLISGTSSLQECVSGALLVQECTPEFLDIKLKALKELDAVVQEPTIISSSTSTHLPSVLSKDLKNKERFIVSHPVNPPYYVKLVEIVPAPYTASWVPPKVRAIMEQLGQVPVSLKKEVPGFSLNRIQYVILNEAWRQVEDGVLDVADVDKVMSEGLGPRYAFLGALEVAHLNAEGMANYCERYAPTIHSVSETIGPIPHLLNETHKTIHKQLCEVTPLDKLQERRQWRDACLTKLSVLKQEMEAMPNKGVSSKNQ</sequence>
<dbReference type="Gene3D" id="3.40.50.720">
    <property type="entry name" value="NAD(P)-binding Rossmann-like Domain"/>
    <property type="match status" value="1"/>
</dbReference>
<evidence type="ECO:0000256" key="1">
    <source>
        <dbReference type="ARBA" id="ARBA00009463"/>
    </source>
</evidence>
<dbReference type="Gene3D" id="1.10.1040.10">
    <property type="entry name" value="N-(1-d-carboxylethyl)-l-norvaline Dehydrogenase, domain 2"/>
    <property type="match status" value="1"/>
</dbReference>
<dbReference type="InterPro" id="IPR036291">
    <property type="entry name" value="NAD(P)-bd_dom_sf"/>
</dbReference>
<name>A0AAE1LQH2_9NEOP</name>
<accession>A0AAE1LQH2</accession>
<dbReference type="EMBL" id="JAHWGI010001270">
    <property type="protein sequence ID" value="KAK3926677.1"/>
    <property type="molecule type" value="Genomic_DNA"/>
</dbReference>
<dbReference type="InterPro" id="IPR006108">
    <property type="entry name" value="3HC_DH_C"/>
</dbReference>
<keyword evidence="2" id="KW-0560">Oxidoreductase</keyword>
<feature type="domain" description="3-hydroxyacyl-CoA dehydrogenase C-terminal" evidence="3">
    <location>
        <begin position="188"/>
        <end position="250"/>
    </location>
</feature>
<dbReference type="Proteomes" id="UP001219518">
    <property type="component" value="Unassembled WGS sequence"/>
</dbReference>
<evidence type="ECO:0000313" key="5">
    <source>
        <dbReference type="EMBL" id="KAK3926677.1"/>
    </source>
</evidence>
<dbReference type="InterPro" id="IPR006176">
    <property type="entry name" value="3-OHacyl-CoA_DH_NAD-bd"/>
</dbReference>
<comment type="similarity">
    <text evidence="1">Belongs to the 3-hydroxyacyl-CoA dehydrogenase family.</text>
</comment>
<gene>
    <name evidence="5" type="ORF">KUF71_015013</name>
</gene>
<dbReference type="InterPro" id="IPR008927">
    <property type="entry name" value="6-PGluconate_DH-like_C_sf"/>
</dbReference>
<dbReference type="GO" id="GO:0070403">
    <property type="term" value="F:NAD+ binding"/>
    <property type="evidence" value="ECO:0007669"/>
    <property type="project" value="InterPro"/>
</dbReference>
<keyword evidence="6" id="KW-1185">Reference proteome</keyword>
<dbReference type="SUPFAM" id="SSF48179">
    <property type="entry name" value="6-phosphogluconate dehydrogenase C-terminal domain-like"/>
    <property type="match status" value="1"/>
</dbReference>
<dbReference type="PANTHER" id="PTHR48075:SF1">
    <property type="entry name" value="LAMBDA-CRYSTALLIN HOMOLOG"/>
    <property type="match status" value="1"/>
</dbReference>